<keyword evidence="8 17" id="KW-0418">Kinase</keyword>
<feature type="compositionally biased region" description="Polar residues" evidence="13">
    <location>
        <begin position="884"/>
        <end position="901"/>
    </location>
</feature>
<dbReference type="GO" id="GO:0005886">
    <property type="term" value="C:plasma membrane"/>
    <property type="evidence" value="ECO:0007669"/>
    <property type="project" value="TreeGrafter"/>
</dbReference>
<dbReference type="InterPro" id="IPR036890">
    <property type="entry name" value="HATPase_C_sf"/>
</dbReference>
<feature type="transmembrane region" description="Helical" evidence="14">
    <location>
        <begin position="481"/>
        <end position="501"/>
    </location>
</feature>
<dbReference type="PANTHER" id="PTHR45569:SF1">
    <property type="entry name" value="SENSOR PROTEIN KDPD"/>
    <property type="match status" value="1"/>
</dbReference>
<evidence type="ECO:0000313" key="16">
    <source>
        <dbReference type="EMBL" id="MBB4482300.1"/>
    </source>
</evidence>
<dbReference type="CDD" id="cd01987">
    <property type="entry name" value="USP_KdpD-like"/>
    <property type="match status" value="1"/>
</dbReference>
<evidence type="ECO:0000313" key="18">
    <source>
        <dbReference type="Proteomes" id="UP000523431"/>
    </source>
</evidence>
<dbReference type="PANTHER" id="PTHR45569">
    <property type="entry name" value="SENSOR PROTEIN KDPD"/>
    <property type="match status" value="1"/>
</dbReference>
<dbReference type="Pfam" id="PF13493">
    <property type="entry name" value="DUF4118"/>
    <property type="match status" value="1"/>
</dbReference>
<organism evidence="17 18">
    <name type="scientific">Rhizobium etli</name>
    <dbReference type="NCBI Taxonomy" id="29449"/>
    <lineage>
        <taxon>Bacteria</taxon>
        <taxon>Pseudomonadati</taxon>
        <taxon>Pseudomonadota</taxon>
        <taxon>Alphaproteobacteria</taxon>
        <taxon>Hyphomicrobiales</taxon>
        <taxon>Rhizobiaceae</taxon>
        <taxon>Rhizobium/Agrobacterium group</taxon>
        <taxon>Rhizobium</taxon>
    </lineage>
</organism>
<evidence type="ECO:0000256" key="2">
    <source>
        <dbReference type="ARBA" id="ARBA00004141"/>
    </source>
</evidence>
<dbReference type="Gene3D" id="3.30.565.10">
    <property type="entry name" value="Histidine kinase-like ATPase, C-terminal domain"/>
    <property type="match status" value="1"/>
</dbReference>
<dbReference type="InterPro" id="IPR014729">
    <property type="entry name" value="Rossmann-like_a/b/a_fold"/>
</dbReference>
<keyword evidence="10 14" id="KW-1133">Transmembrane helix</keyword>
<evidence type="ECO:0000313" key="19">
    <source>
        <dbReference type="Proteomes" id="UP000557344"/>
    </source>
</evidence>
<evidence type="ECO:0000256" key="3">
    <source>
        <dbReference type="ARBA" id="ARBA00012438"/>
    </source>
</evidence>
<evidence type="ECO:0000313" key="17">
    <source>
        <dbReference type="EMBL" id="MBB4538129.1"/>
    </source>
</evidence>
<dbReference type="Pfam" id="PF00512">
    <property type="entry name" value="HisKA"/>
    <property type="match status" value="1"/>
</dbReference>
<dbReference type="Pfam" id="PF00582">
    <property type="entry name" value="Usp"/>
    <property type="match status" value="1"/>
</dbReference>
<feature type="compositionally biased region" description="Basic residues" evidence="13">
    <location>
        <begin position="939"/>
        <end position="957"/>
    </location>
</feature>
<dbReference type="Proteomes" id="UP000557344">
    <property type="component" value="Unassembled WGS sequence"/>
</dbReference>
<dbReference type="GO" id="GO:0005524">
    <property type="term" value="F:ATP binding"/>
    <property type="evidence" value="ECO:0007669"/>
    <property type="project" value="UniProtKB-KW"/>
</dbReference>
<feature type="transmembrane region" description="Helical" evidence="14">
    <location>
        <begin position="428"/>
        <end position="445"/>
    </location>
</feature>
<keyword evidence="9" id="KW-0067">ATP-binding</keyword>
<sequence>MPDDNRDQAGRPSPDALLEKARAEMRGRLKIFLGAAPGVGKTYEMLISGRAKIADGLDVVIGVVETHGRKETEALVAGFEIIPRVEIDYKGRALEEMDLDGILARRPDLVLVDELAHTNAEGSRHPKRYLDVKELLDRGIDVYTTLNIQHVESLNDVVSQITRIRVRETVPDSIIDLADDVEIIDLTPDDLIKRLHDGKVYMPRTAERALTNYFTPGNLTALRELALRKTAQRVDDQLLTHMQAHAISGPWAAGERVLVSVDHHPRSASLVRYASRMASRLRAPWAAVYIETNRSINLSEAERDTIAATLRLAEQLGGEAITIPGREVAEELVRHATANNVTHIVIGAPKKPSWRDWWGRSITDELIRKTGEISVHVISGTEKDGTTARGIKAAAAPPQLDFRAYLLATVYVAIALGVSIVLDQVLDVRNLALVFLMAVLTSAVLHGLRPALYSCILGALSFNFFFLPPRYTLTISDPESVLAFFFFLGVAIIASNLTATVQRQAAAARQRARTTEDLYLFSKKLAGTGTLDDVLWATAFQLASMLKVRVVLLLPEAGSIAVKAGYPPDDTLDDADIAAARWAWEHNHAAGRGADTLPGAKRLYVPLRTGRTAVGVIGLDSDRRDGPLLTPEQQRLLDALADQAALAIERIQLVADVDRARLAAEADRLRSALLTSISHDLKTPLAAILGAAGTLRDYFASMPEEDRADLLSTVVDESERLNRFIANLLDMTKIESGAMEPNSALHYAGDIVGTALARAAKILEHHKTEMSMPAELPMVRVDPVLFEQVIFNLLDNAAKYAPAGSVIHIEGWAMPTMSSCRFWTKARAFRRPTLPASSTPSTGCARATRCAPVPGLACPSAAASSRRWAARSRPETGGAARAPSSPSGCRNPTTFRNWMNSNDRFSRQNPRRRRRASDPQAAPRRPDRAGLRRAGSAERRKRPPVGHRRHARPRRARPWPAGHAGP</sequence>
<evidence type="ECO:0000256" key="7">
    <source>
        <dbReference type="ARBA" id="ARBA00022741"/>
    </source>
</evidence>
<evidence type="ECO:0000256" key="6">
    <source>
        <dbReference type="ARBA" id="ARBA00022692"/>
    </source>
</evidence>
<evidence type="ECO:0000256" key="8">
    <source>
        <dbReference type="ARBA" id="ARBA00022777"/>
    </source>
</evidence>
<dbReference type="InterPro" id="IPR005467">
    <property type="entry name" value="His_kinase_dom"/>
</dbReference>
<dbReference type="Gene3D" id="3.30.450.40">
    <property type="match status" value="1"/>
</dbReference>
<dbReference type="EC" id="2.7.13.3" evidence="3"/>
<dbReference type="InterPro" id="IPR003852">
    <property type="entry name" value="Sig_transdc_His_kinase_KdpD_N"/>
</dbReference>
<dbReference type="EMBL" id="JACIID010000012">
    <property type="protein sequence ID" value="MBB4538129.1"/>
    <property type="molecule type" value="Genomic_DNA"/>
</dbReference>
<dbReference type="InterPro" id="IPR038318">
    <property type="entry name" value="KdpD_sf"/>
</dbReference>
<dbReference type="GO" id="GO:0005737">
    <property type="term" value="C:cytoplasm"/>
    <property type="evidence" value="ECO:0007669"/>
    <property type="project" value="UniProtKB-ARBA"/>
</dbReference>
<dbReference type="InterPro" id="IPR025201">
    <property type="entry name" value="KdpD_TM"/>
</dbReference>
<keyword evidence="12 14" id="KW-0472">Membrane</keyword>
<protein>
    <recommendedName>
        <fullName evidence="3">histidine kinase</fullName>
        <ecNumber evidence="3">2.7.13.3</ecNumber>
    </recommendedName>
</protein>
<dbReference type="Proteomes" id="UP000523431">
    <property type="component" value="Unassembled WGS sequence"/>
</dbReference>
<dbReference type="Gene3D" id="1.20.120.620">
    <property type="entry name" value="Backbone structure of the membrane domain of e. Coli histidine kinase receptor kdpd"/>
    <property type="match status" value="1"/>
</dbReference>
<name>A0A7W7EGZ2_RHIET</name>
<dbReference type="Gene3D" id="3.40.50.300">
    <property type="entry name" value="P-loop containing nucleotide triphosphate hydrolases"/>
    <property type="match status" value="1"/>
</dbReference>
<proteinExistence type="predicted"/>
<evidence type="ECO:0000256" key="5">
    <source>
        <dbReference type="ARBA" id="ARBA00022679"/>
    </source>
</evidence>
<dbReference type="InterPro" id="IPR003661">
    <property type="entry name" value="HisK_dim/P_dom"/>
</dbReference>
<comment type="subcellular location">
    <subcellularLocation>
        <location evidence="2">Membrane</location>
        <topology evidence="2">Multi-pass membrane protein</topology>
    </subcellularLocation>
</comment>
<dbReference type="InterPro" id="IPR027417">
    <property type="entry name" value="P-loop_NTPase"/>
</dbReference>
<evidence type="ECO:0000256" key="13">
    <source>
        <dbReference type="SAM" id="MobiDB-lite"/>
    </source>
</evidence>
<reference evidence="18 19" key="1">
    <citation type="submission" date="2020-08" db="EMBL/GenBank/DDBJ databases">
        <title>Genomic Encyclopedia of Type Strains, Phase IV (KMG-V): Genome sequencing to study the core and pangenomes of soil and plant-associated prokaryotes.</title>
        <authorList>
            <person name="Whitman W."/>
        </authorList>
    </citation>
    <scope>NUCLEOTIDE SEQUENCE [LARGE SCALE GENOMIC DNA]</scope>
    <source>
        <strain evidence="16 19">SEMIA 471</strain>
        <strain evidence="17 18">SEMIA 489</strain>
    </source>
</reference>
<dbReference type="SMART" id="SM00388">
    <property type="entry name" value="HisKA"/>
    <property type="match status" value="1"/>
</dbReference>
<gene>
    <name evidence="16" type="ORF">GGE46_004913</name>
    <name evidence="17" type="ORF">GGE57_004910</name>
</gene>
<dbReference type="EMBL" id="JACIHU010000012">
    <property type="protein sequence ID" value="MBB4482300.1"/>
    <property type="molecule type" value="Genomic_DNA"/>
</dbReference>
<dbReference type="CDD" id="cd00082">
    <property type="entry name" value="HisKA"/>
    <property type="match status" value="1"/>
</dbReference>
<keyword evidence="6 14" id="KW-0812">Transmembrane</keyword>
<dbReference type="Pfam" id="PF02702">
    <property type="entry name" value="KdpD"/>
    <property type="match status" value="1"/>
</dbReference>
<dbReference type="SUPFAM" id="SSF47384">
    <property type="entry name" value="Homodimeric domain of signal transducing histidine kinase"/>
    <property type="match status" value="1"/>
</dbReference>
<feature type="domain" description="Histidine kinase" evidence="15">
    <location>
        <begin position="676"/>
        <end position="810"/>
    </location>
</feature>
<dbReference type="InterPro" id="IPR052023">
    <property type="entry name" value="Histidine_kinase_KdpD"/>
</dbReference>
<dbReference type="InterPro" id="IPR003018">
    <property type="entry name" value="GAF"/>
</dbReference>
<feature type="transmembrane region" description="Helical" evidence="14">
    <location>
        <begin position="451"/>
        <end position="469"/>
    </location>
</feature>
<evidence type="ECO:0000256" key="10">
    <source>
        <dbReference type="ARBA" id="ARBA00022989"/>
    </source>
</evidence>
<feature type="region of interest" description="Disordered" evidence="13">
    <location>
        <begin position="862"/>
        <end position="966"/>
    </location>
</feature>
<dbReference type="FunFam" id="3.40.50.300:FF:000483">
    <property type="entry name" value="Sensor histidine kinase KdpD"/>
    <property type="match status" value="1"/>
</dbReference>
<dbReference type="PROSITE" id="PS50109">
    <property type="entry name" value="HIS_KIN"/>
    <property type="match status" value="1"/>
</dbReference>
<keyword evidence="7" id="KW-0547">Nucleotide-binding</keyword>
<dbReference type="Pfam" id="PF13492">
    <property type="entry name" value="GAF_3"/>
    <property type="match status" value="1"/>
</dbReference>
<dbReference type="InterPro" id="IPR036097">
    <property type="entry name" value="HisK_dim/P_sf"/>
</dbReference>
<evidence type="ECO:0000256" key="12">
    <source>
        <dbReference type="ARBA" id="ARBA00023136"/>
    </source>
</evidence>
<evidence type="ECO:0000256" key="9">
    <source>
        <dbReference type="ARBA" id="ARBA00022840"/>
    </source>
</evidence>
<comment type="caution">
    <text evidence="17">The sequence shown here is derived from an EMBL/GenBank/DDBJ whole genome shotgun (WGS) entry which is preliminary data.</text>
</comment>
<feature type="compositionally biased region" description="Basic and acidic residues" evidence="13">
    <location>
        <begin position="924"/>
        <end position="938"/>
    </location>
</feature>
<dbReference type="GO" id="GO:0000155">
    <property type="term" value="F:phosphorelay sensor kinase activity"/>
    <property type="evidence" value="ECO:0007669"/>
    <property type="project" value="InterPro"/>
</dbReference>
<dbReference type="SUPFAM" id="SSF55874">
    <property type="entry name" value="ATPase domain of HSP90 chaperone/DNA topoisomerase II/histidine kinase"/>
    <property type="match status" value="1"/>
</dbReference>
<dbReference type="InterPro" id="IPR029016">
    <property type="entry name" value="GAF-like_dom_sf"/>
</dbReference>
<comment type="catalytic activity">
    <reaction evidence="1">
        <text>ATP + protein L-histidine = ADP + protein N-phospho-L-histidine.</text>
        <dbReference type="EC" id="2.7.13.3"/>
    </reaction>
</comment>
<dbReference type="Gene3D" id="1.10.287.130">
    <property type="match status" value="1"/>
</dbReference>
<dbReference type="SUPFAM" id="SSF55781">
    <property type="entry name" value="GAF domain-like"/>
    <property type="match status" value="2"/>
</dbReference>
<dbReference type="SUPFAM" id="SSF52402">
    <property type="entry name" value="Adenine nucleotide alpha hydrolases-like"/>
    <property type="match status" value="1"/>
</dbReference>
<feature type="transmembrane region" description="Helical" evidence="14">
    <location>
        <begin position="402"/>
        <end position="421"/>
    </location>
</feature>
<keyword evidence="11" id="KW-0902">Two-component regulatory system</keyword>
<dbReference type="InterPro" id="IPR006016">
    <property type="entry name" value="UspA"/>
</dbReference>
<dbReference type="AlphaFoldDB" id="A0A7W7EGZ2"/>
<keyword evidence="4" id="KW-0597">Phosphoprotein</keyword>
<evidence type="ECO:0000256" key="4">
    <source>
        <dbReference type="ARBA" id="ARBA00022553"/>
    </source>
</evidence>
<dbReference type="Gene3D" id="3.40.50.620">
    <property type="entry name" value="HUPs"/>
    <property type="match status" value="1"/>
</dbReference>
<evidence type="ECO:0000256" key="1">
    <source>
        <dbReference type="ARBA" id="ARBA00000085"/>
    </source>
</evidence>
<keyword evidence="5 17" id="KW-0808">Transferase</keyword>
<accession>A0A7W7EGZ2</accession>
<evidence type="ECO:0000256" key="11">
    <source>
        <dbReference type="ARBA" id="ARBA00023012"/>
    </source>
</evidence>
<evidence type="ECO:0000256" key="14">
    <source>
        <dbReference type="SAM" id="Phobius"/>
    </source>
</evidence>
<evidence type="ECO:0000259" key="15">
    <source>
        <dbReference type="PROSITE" id="PS50109"/>
    </source>
</evidence>